<proteinExistence type="inferred from homology"/>
<dbReference type="PANTHER" id="PTHR10742">
    <property type="entry name" value="FLAVIN MONOAMINE OXIDASE"/>
    <property type="match status" value="1"/>
</dbReference>
<accession>A0A4X2LEL2</accession>
<evidence type="ECO:0000256" key="7">
    <source>
        <dbReference type="ARBA" id="ARBA00023002"/>
    </source>
</evidence>
<dbReference type="Ensembl" id="ENSVURT00010022994.1">
    <property type="protein sequence ID" value="ENSVURP00010020190.1"/>
    <property type="gene ID" value="ENSVURG00010015435.1"/>
</dbReference>
<evidence type="ECO:0000256" key="2">
    <source>
        <dbReference type="ARBA" id="ARBA00004496"/>
    </source>
</evidence>
<dbReference type="GO" id="GO:0009447">
    <property type="term" value="P:putrescine catabolic process"/>
    <property type="evidence" value="ECO:0007669"/>
    <property type="project" value="Ensembl"/>
</dbReference>
<evidence type="ECO:0000313" key="9">
    <source>
        <dbReference type="Ensembl" id="ENSVURP00010020190.1"/>
    </source>
</evidence>
<dbReference type="Gene3D" id="3.50.50.60">
    <property type="entry name" value="FAD/NAD(P)-binding domain"/>
    <property type="match status" value="1"/>
</dbReference>
<comment type="cofactor">
    <cofactor evidence="1">
        <name>FAD</name>
        <dbReference type="ChEBI" id="CHEBI:57692"/>
    </cofactor>
</comment>
<evidence type="ECO:0000256" key="3">
    <source>
        <dbReference type="ARBA" id="ARBA00005995"/>
    </source>
</evidence>
<reference evidence="9" key="2">
    <citation type="submission" date="2025-08" db="UniProtKB">
        <authorList>
            <consortium name="Ensembl"/>
        </authorList>
    </citation>
    <scope>IDENTIFICATION</scope>
</reference>
<evidence type="ECO:0000256" key="1">
    <source>
        <dbReference type="ARBA" id="ARBA00001974"/>
    </source>
</evidence>
<evidence type="ECO:0000256" key="5">
    <source>
        <dbReference type="ARBA" id="ARBA00022630"/>
    </source>
</evidence>
<dbReference type="OMA" id="DVGCGWL"/>
<keyword evidence="7" id="KW-0560">Oxidoreductase</keyword>
<comment type="similarity">
    <text evidence="3">Belongs to the flavin monoamine oxidase family.</text>
</comment>
<dbReference type="InterPro" id="IPR050281">
    <property type="entry name" value="Flavin_monoamine_oxidase"/>
</dbReference>
<dbReference type="GO" id="GO:0046203">
    <property type="term" value="P:spermidine catabolic process"/>
    <property type="evidence" value="ECO:0007669"/>
    <property type="project" value="Ensembl"/>
</dbReference>
<gene>
    <name evidence="9" type="primary">PAOX</name>
</gene>
<dbReference type="GeneID" id="114031316"/>
<dbReference type="Pfam" id="PF01593">
    <property type="entry name" value="Amino_oxidase"/>
    <property type="match status" value="1"/>
</dbReference>
<dbReference type="GO" id="GO:0009446">
    <property type="term" value="P:putrescine biosynthetic process"/>
    <property type="evidence" value="ECO:0007669"/>
    <property type="project" value="Ensembl"/>
</dbReference>
<dbReference type="GeneTree" id="ENSGT00940000158274"/>
<keyword evidence="4" id="KW-0963">Cytoplasm</keyword>
<keyword evidence="5" id="KW-0285">Flavoprotein</keyword>
<dbReference type="Proteomes" id="UP000314987">
    <property type="component" value="Unassembled WGS sequence"/>
</dbReference>
<evidence type="ECO:0000256" key="4">
    <source>
        <dbReference type="ARBA" id="ARBA00022490"/>
    </source>
</evidence>
<dbReference type="GO" id="GO:0046592">
    <property type="term" value="F:polyamine oxidase activity"/>
    <property type="evidence" value="ECO:0007669"/>
    <property type="project" value="Ensembl"/>
</dbReference>
<dbReference type="GO" id="GO:1901307">
    <property type="term" value="P:positive regulation of spermidine biosynthetic process"/>
    <property type="evidence" value="ECO:0007669"/>
    <property type="project" value="Ensembl"/>
</dbReference>
<sequence length="512" mass="56832">MEKGGGKGGPSSSSPVVVVVGGGIAGLGAAQRLCRQSVFRNLRLLEATDRCGGRICSQPAFGGVIEIGAHWIHGPSENNPVFQLALEYGLLGEKEKSEENQLIEIGGHPGLPSLSLSSSGKNVNLKLVEEVSNLFYTLLDQTREFLHMAETPVPSVGEYLKKEIAQLMVDWTEDEATKHLKLAILNTFFNLECCVSGSHSMDLVALGSFGEYCTLPGRDCTFSEGYEGLTNCIMTSLPKDVILFNKPVKTIHWNGSYRQENFPGETFPVLVECEGGEKFPAHHVIVTVPLGVLKEQMNTLFSPPLPRRKTEVIRRMGFGTNNKIFLEFEEPFWEPDCQQIQVVWEDTSPLEDVRAELQDIWFKKLIGFLVLPPLESTYVLCAFIAGLESEFMETLSDEEVLSSLTQVLRRITGNPQLSRPRSVIRSRWHSAPYTRGSYSYVAVGSSGEDIDMLAQPLPADFLIPQLQILFAGEATHRTYYSTTHGALLSGWREADRLISHWDSEAQQPKPKP</sequence>
<evidence type="ECO:0000313" key="10">
    <source>
        <dbReference type="Proteomes" id="UP000314987"/>
    </source>
</evidence>
<organism evidence="9 10">
    <name type="scientific">Vombatus ursinus</name>
    <name type="common">Common wombat</name>
    <dbReference type="NCBI Taxonomy" id="29139"/>
    <lineage>
        <taxon>Eukaryota</taxon>
        <taxon>Metazoa</taxon>
        <taxon>Chordata</taxon>
        <taxon>Craniata</taxon>
        <taxon>Vertebrata</taxon>
        <taxon>Euteleostomi</taxon>
        <taxon>Mammalia</taxon>
        <taxon>Metatheria</taxon>
        <taxon>Diprotodontia</taxon>
        <taxon>Vombatidae</taxon>
        <taxon>Vombatus</taxon>
    </lineage>
</organism>
<dbReference type="GO" id="GO:0046208">
    <property type="term" value="P:spermine catabolic process"/>
    <property type="evidence" value="ECO:0007669"/>
    <property type="project" value="Ensembl"/>
</dbReference>
<evidence type="ECO:0000256" key="6">
    <source>
        <dbReference type="ARBA" id="ARBA00022827"/>
    </source>
</evidence>
<feature type="domain" description="Amine oxidase" evidence="8">
    <location>
        <begin position="24"/>
        <end position="498"/>
    </location>
</feature>
<dbReference type="AlphaFoldDB" id="A0A4X2LEL2"/>
<dbReference type="CTD" id="196743"/>
<dbReference type="RefSeq" id="XP_027702182.1">
    <property type="nucleotide sequence ID" value="XM_027846381.1"/>
</dbReference>
<dbReference type="InterPro" id="IPR036188">
    <property type="entry name" value="FAD/NAD-bd_sf"/>
</dbReference>
<comment type="subcellular location">
    <subcellularLocation>
        <location evidence="2">Cytoplasm</location>
    </subcellularLocation>
</comment>
<keyword evidence="10" id="KW-1185">Reference proteome</keyword>
<dbReference type="SUPFAM" id="SSF54373">
    <property type="entry name" value="FAD-linked reductases, C-terminal domain"/>
    <property type="match status" value="1"/>
</dbReference>
<reference evidence="10" key="1">
    <citation type="submission" date="2018-12" db="EMBL/GenBank/DDBJ databases">
        <authorList>
            <person name="Yazar S."/>
        </authorList>
    </citation>
    <scope>NUCLEOTIDE SEQUENCE [LARGE SCALE GENOMIC DNA]</scope>
</reference>
<dbReference type="GO" id="GO:0005737">
    <property type="term" value="C:cytoplasm"/>
    <property type="evidence" value="ECO:0007669"/>
    <property type="project" value="UniProtKB-SubCell"/>
</dbReference>
<reference evidence="9" key="3">
    <citation type="submission" date="2025-09" db="UniProtKB">
        <authorList>
            <consortium name="Ensembl"/>
        </authorList>
    </citation>
    <scope>IDENTIFICATION</scope>
</reference>
<dbReference type="Gene3D" id="3.90.660.10">
    <property type="match status" value="1"/>
</dbReference>
<dbReference type="STRING" id="29139.ENSVURP00010020190"/>
<name>A0A4X2LEL2_VOMUR</name>
<evidence type="ECO:0000259" key="8">
    <source>
        <dbReference type="Pfam" id="PF01593"/>
    </source>
</evidence>
<dbReference type="InterPro" id="IPR002937">
    <property type="entry name" value="Amino_oxidase"/>
</dbReference>
<keyword evidence="6" id="KW-0274">FAD</keyword>
<protein>
    <submittedName>
        <fullName evidence="9">Polyamine oxidase</fullName>
    </submittedName>
</protein>
<dbReference type="PANTHER" id="PTHR10742:SF405">
    <property type="entry name" value="PEROXISOMAL N(1)-ACETYL-SPERMINE_SPERMIDINE OXIDASE"/>
    <property type="match status" value="1"/>
</dbReference>
<dbReference type="OrthoDB" id="2019015at2759"/>
<dbReference type="SUPFAM" id="SSF51905">
    <property type="entry name" value="FAD/NAD(P)-binding domain"/>
    <property type="match status" value="1"/>
</dbReference>